<accession>A0A926DMJ1</accession>
<reference evidence="2" key="1">
    <citation type="submission" date="2020-08" db="EMBL/GenBank/DDBJ databases">
        <title>Genome public.</title>
        <authorList>
            <person name="Liu C."/>
            <person name="Sun Q."/>
        </authorList>
    </citation>
    <scope>NUCLEOTIDE SEQUENCE</scope>
    <source>
        <strain evidence="2">H8</strain>
    </source>
</reference>
<organism evidence="2 3">
    <name type="scientific">Congzhengia minquanensis</name>
    <dbReference type="NCBI Taxonomy" id="2763657"/>
    <lineage>
        <taxon>Bacteria</taxon>
        <taxon>Bacillati</taxon>
        <taxon>Bacillota</taxon>
        <taxon>Clostridia</taxon>
        <taxon>Eubacteriales</taxon>
        <taxon>Oscillospiraceae</taxon>
        <taxon>Congzhengia</taxon>
    </lineage>
</organism>
<feature type="region of interest" description="Disordered" evidence="1">
    <location>
        <begin position="416"/>
        <end position="440"/>
    </location>
</feature>
<dbReference type="RefSeq" id="WP_249311131.1">
    <property type="nucleotide sequence ID" value="NZ_JACRSU010000001.1"/>
</dbReference>
<protein>
    <submittedName>
        <fullName evidence="2">Uncharacterized protein</fullName>
    </submittedName>
</protein>
<evidence type="ECO:0000256" key="1">
    <source>
        <dbReference type="SAM" id="MobiDB-lite"/>
    </source>
</evidence>
<evidence type="ECO:0000313" key="3">
    <source>
        <dbReference type="Proteomes" id="UP000611762"/>
    </source>
</evidence>
<dbReference type="PROSITE" id="PS51257">
    <property type="entry name" value="PROKAR_LIPOPROTEIN"/>
    <property type="match status" value="1"/>
</dbReference>
<keyword evidence="3" id="KW-1185">Reference proteome</keyword>
<dbReference type="AlphaFoldDB" id="A0A926DMJ1"/>
<gene>
    <name evidence="2" type="ORF">H8698_03125</name>
</gene>
<proteinExistence type="predicted"/>
<dbReference type="Proteomes" id="UP000611762">
    <property type="component" value="Unassembled WGS sequence"/>
</dbReference>
<dbReference type="EMBL" id="JACRSU010000001">
    <property type="protein sequence ID" value="MBC8539969.1"/>
    <property type="molecule type" value="Genomic_DNA"/>
</dbReference>
<name>A0A926DMJ1_9FIRM</name>
<comment type="caution">
    <text evidence="2">The sequence shown here is derived from an EMBL/GenBank/DDBJ whole genome shotgun (WGS) entry which is preliminary data.</text>
</comment>
<feature type="compositionally biased region" description="Low complexity" evidence="1">
    <location>
        <begin position="431"/>
        <end position="440"/>
    </location>
</feature>
<evidence type="ECO:0000313" key="2">
    <source>
        <dbReference type="EMBL" id="MBC8539969.1"/>
    </source>
</evidence>
<sequence length="529" mass="56417">MKKGKIAVGVIAAVLVVAAAACAVWFAVGKPLVKTISAKGYEISVPKGWSSDANGTLTDKNGTAVGKFVLINEEPDANNAVAYSGFEAKGNVKTENKTEVILKNTFETDSGRAVQYFIKNIPNPEPYAISITLLRTGVSSMTAERIAASLKIPEIGSKPPQKNIAAVGYYDIGDDKTAKITLSDGSTAVKNVSLIDAFISRQKKGESTGLDVLSYETTADGAVLKTWSHIESDAGRGYLYSYYDRGDGVYTYDNNPVIFDGLTKEIVKDKGITSYRLKTGETETSRLLEIPTNLYRDNAEALVAMKTAESTDQSVMQILEKILTPDQMKTVSAAKSPEGLKLVFSEEANIDRTKLTKDAAVLFSLLSDVNTITVEKTGGDTFVLKRNDVMKQAGAAAETATNTPEDFAKFAEELDTIPPAKPQGGTDGKSSDSPADSAADGDVVYSSTVVISSSTKVKHPRTGEMVAIGPYAEQMGVSQYLNKPISCVIKKAGSIYLATATCGGSVIYSQPLESEAAVQDAIRQIQSYS</sequence>